<dbReference type="Proteomes" id="UP000838756">
    <property type="component" value="Unassembled WGS sequence"/>
</dbReference>
<proteinExistence type="predicted"/>
<name>A0A8S4QLF7_9NEOP</name>
<organism evidence="2 3">
    <name type="scientific">Pararge aegeria aegeria</name>
    <dbReference type="NCBI Taxonomy" id="348720"/>
    <lineage>
        <taxon>Eukaryota</taxon>
        <taxon>Metazoa</taxon>
        <taxon>Ecdysozoa</taxon>
        <taxon>Arthropoda</taxon>
        <taxon>Hexapoda</taxon>
        <taxon>Insecta</taxon>
        <taxon>Pterygota</taxon>
        <taxon>Neoptera</taxon>
        <taxon>Endopterygota</taxon>
        <taxon>Lepidoptera</taxon>
        <taxon>Glossata</taxon>
        <taxon>Ditrysia</taxon>
        <taxon>Papilionoidea</taxon>
        <taxon>Nymphalidae</taxon>
        <taxon>Satyrinae</taxon>
        <taxon>Satyrini</taxon>
        <taxon>Parargina</taxon>
        <taxon>Pararge</taxon>
    </lineage>
</organism>
<sequence>MKLRDDAHIRWRHDKSDVNKTSYKQYKHLAVEAIHNEKCSFFKQKVLWQNLKRTVLPNNPNQLPAHFTNADAINAHFLNVPGSNHVSFSQLTFYEFNKLYEDTFSLNTVSDTVIFEILKRLHSNAEGIDKITLDMIFMSLPQSLDSIRSIVNASITTSVFPNDWKVALIRPLPKISNPLTPKDLRPISILPCLSKVLEKVVCSQVSAYIEKQKILPDYQSGFRAGRGTVTALLDVTDNILRAQDLGMCTLLVLLDFSRAFDSINTALLLSKLSHYGFTVDTVKWFESYLSKRAQIVEIVLEDGKVHRSAPVPVNRGVPQGSVLGPLLFILYSADVAKQILHCKYHMYADDLQLYYHFKAENLDDAVRFVNADLGRIGAWADRNSLVLNPSKSKYILFGSAKQLYKLRSGVSIDIEGCAIERVCKARNLGLLMDADLRFEEHLAEVVRNCFYRLKILYKVRQYLSVEVRLQLVEALVLSKLNYADVVFGPRLLCRTKRLIQRVQNACARFCFDIPPRTHVTPFLNNHHLLKMGSRRKLHLAGLLYGVIKQGKPLYLINKLNWVSDDERKLRSSRNQLRIPLHRTAAFRGSFTYSATKCWNNIPPPIKNFKSKFGFKNQIKQYLLAKQVEFQEHVAESSFL</sequence>
<protein>
    <submittedName>
        <fullName evidence="2">Jg20953 protein</fullName>
    </submittedName>
</protein>
<dbReference type="InterPro" id="IPR000477">
    <property type="entry name" value="RT_dom"/>
</dbReference>
<dbReference type="SUPFAM" id="SSF56672">
    <property type="entry name" value="DNA/RNA polymerases"/>
    <property type="match status" value="1"/>
</dbReference>
<dbReference type="PANTHER" id="PTHR33332">
    <property type="entry name" value="REVERSE TRANSCRIPTASE DOMAIN-CONTAINING PROTEIN"/>
    <property type="match status" value="1"/>
</dbReference>
<gene>
    <name evidence="2" type="primary">jg20953</name>
    <name evidence="2" type="ORF">PAEG_LOCUS3020</name>
</gene>
<comment type="caution">
    <text evidence="2">The sequence shown here is derived from an EMBL/GenBank/DDBJ whole genome shotgun (WGS) entry which is preliminary data.</text>
</comment>
<dbReference type="PROSITE" id="PS50878">
    <property type="entry name" value="RT_POL"/>
    <property type="match status" value="1"/>
</dbReference>
<evidence type="ECO:0000313" key="2">
    <source>
        <dbReference type="EMBL" id="CAH2211183.1"/>
    </source>
</evidence>
<dbReference type="OrthoDB" id="7479519at2759"/>
<dbReference type="AlphaFoldDB" id="A0A8S4QLF7"/>
<evidence type="ECO:0000313" key="3">
    <source>
        <dbReference type="Proteomes" id="UP000838756"/>
    </source>
</evidence>
<dbReference type="GO" id="GO:0071897">
    <property type="term" value="P:DNA biosynthetic process"/>
    <property type="evidence" value="ECO:0007669"/>
    <property type="project" value="UniProtKB-ARBA"/>
</dbReference>
<dbReference type="InterPro" id="IPR043502">
    <property type="entry name" value="DNA/RNA_pol_sf"/>
</dbReference>
<evidence type="ECO:0000259" key="1">
    <source>
        <dbReference type="PROSITE" id="PS50878"/>
    </source>
</evidence>
<dbReference type="CDD" id="cd01650">
    <property type="entry name" value="RT_nLTR_like"/>
    <property type="match status" value="1"/>
</dbReference>
<dbReference type="EMBL" id="CAKXAJ010009414">
    <property type="protein sequence ID" value="CAH2211183.1"/>
    <property type="molecule type" value="Genomic_DNA"/>
</dbReference>
<keyword evidence="3" id="KW-1185">Reference proteome</keyword>
<accession>A0A8S4QLF7</accession>
<dbReference type="Pfam" id="PF00078">
    <property type="entry name" value="RVT_1"/>
    <property type="match status" value="1"/>
</dbReference>
<reference evidence="2" key="1">
    <citation type="submission" date="2022-03" db="EMBL/GenBank/DDBJ databases">
        <authorList>
            <person name="Lindestad O."/>
        </authorList>
    </citation>
    <scope>NUCLEOTIDE SEQUENCE</scope>
</reference>
<feature type="domain" description="Reverse transcriptase" evidence="1">
    <location>
        <begin position="153"/>
        <end position="412"/>
    </location>
</feature>